<dbReference type="Gene3D" id="2.40.50.140">
    <property type="entry name" value="Nucleic acid-binding proteins"/>
    <property type="match status" value="1"/>
</dbReference>
<dbReference type="InterPro" id="IPR011344">
    <property type="entry name" value="ssDNA-bd"/>
</dbReference>
<keyword evidence="5" id="KW-1185">Reference proteome</keyword>
<keyword evidence="1 2" id="KW-0238">DNA-binding</keyword>
<gene>
    <name evidence="4" type="ORF">ATK78_3647</name>
</gene>
<evidence type="ECO:0000256" key="1">
    <source>
        <dbReference type="ARBA" id="ARBA00023125"/>
    </source>
</evidence>
<dbReference type="SUPFAM" id="SSF50249">
    <property type="entry name" value="Nucleic acid-binding proteins"/>
    <property type="match status" value="1"/>
</dbReference>
<dbReference type="Pfam" id="PF00436">
    <property type="entry name" value="SSB"/>
    <property type="match status" value="1"/>
</dbReference>
<dbReference type="AlphaFoldDB" id="A0A4R6SR96"/>
<organism evidence="4 5">
    <name type="scientific">Pedobacter metabolipauper</name>
    <dbReference type="NCBI Taxonomy" id="425513"/>
    <lineage>
        <taxon>Bacteria</taxon>
        <taxon>Pseudomonadati</taxon>
        <taxon>Bacteroidota</taxon>
        <taxon>Sphingobacteriia</taxon>
        <taxon>Sphingobacteriales</taxon>
        <taxon>Sphingobacteriaceae</taxon>
        <taxon>Pedobacter</taxon>
    </lineage>
</organism>
<dbReference type="Proteomes" id="UP000295620">
    <property type="component" value="Unassembled WGS sequence"/>
</dbReference>
<dbReference type="NCBIfam" id="TIGR00621">
    <property type="entry name" value="ssb"/>
    <property type="match status" value="1"/>
</dbReference>
<dbReference type="InterPro" id="IPR012340">
    <property type="entry name" value="NA-bd_OB-fold"/>
</dbReference>
<dbReference type="GO" id="GO:0006260">
    <property type="term" value="P:DNA replication"/>
    <property type="evidence" value="ECO:0007669"/>
    <property type="project" value="InterPro"/>
</dbReference>
<dbReference type="PIRSF" id="PIRSF002070">
    <property type="entry name" value="SSB"/>
    <property type="match status" value="1"/>
</dbReference>
<sequence>MNNIKNSIRLTGFAGTDPVVIDFSENKKMARLSVAVNEFYKNGAGEAVNQTQWFNLVFWNNKVSLVDNVVKKGTEFTIEGKLSTQIYTDKKGEQRFATEIIVSSLELVIK</sequence>
<evidence type="ECO:0000313" key="4">
    <source>
        <dbReference type="EMBL" id="TDQ07520.1"/>
    </source>
</evidence>
<evidence type="ECO:0000313" key="5">
    <source>
        <dbReference type="Proteomes" id="UP000295620"/>
    </source>
</evidence>
<dbReference type="GO" id="GO:0003697">
    <property type="term" value="F:single-stranded DNA binding"/>
    <property type="evidence" value="ECO:0007669"/>
    <property type="project" value="InterPro"/>
</dbReference>
<dbReference type="RefSeq" id="WP_133577481.1">
    <property type="nucleotide sequence ID" value="NZ_SNYC01000006.1"/>
</dbReference>
<dbReference type="PROSITE" id="PS50935">
    <property type="entry name" value="SSB"/>
    <property type="match status" value="1"/>
</dbReference>
<comment type="caution">
    <text evidence="4">The sequence shown here is derived from an EMBL/GenBank/DDBJ whole genome shotgun (WGS) entry which is preliminary data.</text>
</comment>
<evidence type="ECO:0000256" key="2">
    <source>
        <dbReference type="PIRNR" id="PIRNR002070"/>
    </source>
</evidence>
<accession>A0A4R6SR96</accession>
<dbReference type="InterPro" id="IPR000424">
    <property type="entry name" value="Primosome_PriB/ssb"/>
</dbReference>
<dbReference type="GO" id="GO:0009295">
    <property type="term" value="C:nucleoid"/>
    <property type="evidence" value="ECO:0007669"/>
    <property type="project" value="TreeGrafter"/>
</dbReference>
<name>A0A4R6SR96_9SPHI</name>
<dbReference type="PANTHER" id="PTHR10302">
    <property type="entry name" value="SINGLE-STRANDED DNA-BINDING PROTEIN"/>
    <property type="match status" value="1"/>
</dbReference>
<protein>
    <recommendedName>
        <fullName evidence="2 3">Single-stranded DNA-binding protein</fullName>
    </recommendedName>
</protein>
<dbReference type="CDD" id="cd04496">
    <property type="entry name" value="SSB_OBF"/>
    <property type="match status" value="1"/>
</dbReference>
<dbReference type="PANTHER" id="PTHR10302:SF0">
    <property type="entry name" value="SINGLE-STRANDED DNA-BINDING PROTEIN, MITOCHONDRIAL"/>
    <property type="match status" value="1"/>
</dbReference>
<reference evidence="4 5" key="1">
    <citation type="submission" date="2019-03" db="EMBL/GenBank/DDBJ databases">
        <title>Genomic Encyclopedia of Archaeal and Bacterial Type Strains, Phase II (KMG-II): from individual species to whole genera.</title>
        <authorList>
            <person name="Goeker M."/>
        </authorList>
    </citation>
    <scope>NUCLEOTIDE SEQUENCE [LARGE SCALE GENOMIC DNA]</scope>
    <source>
        <strain evidence="4 5">DSM 19035</strain>
    </source>
</reference>
<dbReference type="EMBL" id="SNYC01000006">
    <property type="protein sequence ID" value="TDQ07520.1"/>
    <property type="molecule type" value="Genomic_DNA"/>
</dbReference>
<evidence type="ECO:0000256" key="3">
    <source>
        <dbReference type="RuleBase" id="RU000524"/>
    </source>
</evidence>
<proteinExistence type="predicted"/>
<dbReference type="OrthoDB" id="9809878at2"/>